<reference evidence="5 6" key="1">
    <citation type="submission" date="2019-08" db="EMBL/GenBank/DDBJ databases">
        <title>Pelomicrobium methylotrophicum gen. nov., sp. nov. a moderately thermophilic, facultatively anaerobic, lithoautotrophic and methylotrophic bacterium isolated from a terrestrial mud volcano.</title>
        <authorList>
            <person name="Slobodkina G.B."/>
            <person name="Merkel A.Y."/>
            <person name="Slobodkin A.I."/>
        </authorList>
    </citation>
    <scope>NUCLEOTIDE SEQUENCE [LARGE SCALE GENOMIC DNA]</scope>
    <source>
        <strain evidence="5 6">SM250</strain>
    </source>
</reference>
<feature type="modified residue" description="N6-lipoyllysine" evidence="3">
    <location>
        <position position="71"/>
    </location>
</feature>
<comment type="function">
    <text evidence="3">The glycine cleavage system catalyzes the degradation of glycine. The H protein shuttles the methylamine group of glycine from the P protein to the T protein.</text>
</comment>
<dbReference type="RefSeq" id="WP_147799598.1">
    <property type="nucleotide sequence ID" value="NZ_VPFL01000008.1"/>
</dbReference>
<evidence type="ECO:0000259" key="4">
    <source>
        <dbReference type="PROSITE" id="PS50968"/>
    </source>
</evidence>
<dbReference type="PANTHER" id="PTHR11715:SF3">
    <property type="entry name" value="GLYCINE CLEAVAGE SYSTEM H PROTEIN-RELATED"/>
    <property type="match status" value="1"/>
</dbReference>
<dbReference type="Gene3D" id="2.40.50.100">
    <property type="match status" value="1"/>
</dbReference>
<comment type="subunit">
    <text evidence="3">The glycine cleavage system is composed of four proteins: P, T, L and H.</text>
</comment>
<keyword evidence="2 3" id="KW-0450">Lipoyl</keyword>
<feature type="domain" description="Lipoyl-binding" evidence="4">
    <location>
        <begin position="30"/>
        <end position="112"/>
    </location>
</feature>
<evidence type="ECO:0000313" key="5">
    <source>
        <dbReference type="EMBL" id="TXF12106.1"/>
    </source>
</evidence>
<dbReference type="InterPro" id="IPR000089">
    <property type="entry name" value="Biotin_lipoyl"/>
</dbReference>
<dbReference type="PANTHER" id="PTHR11715">
    <property type="entry name" value="GLYCINE CLEAVAGE SYSTEM H PROTEIN"/>
    <property type="match status" value="1"/>
</dbReference>
<gene>
    <name evidence="3 5" type="primary">gcvH</name>
    <name evidence="5" type="ORF">FR698_07620</name>
</gene>
<dbReference type="SUPFAM" id="SSF51230">
    <property type="entry name" value="Single hybrid motif"/>
    <property type="match status" value="1"/>
</dbReference>
<dbReference type="HAMAP" id="MF_00272">
    <property type="entry name" value="GcvH"/>
    <property type="match status" value="1"/>
</dbReference>
<dbReference type="OrthoDB" id="5293986at2"/>
<name>A0A5C7EL82_9PROT</name>
<keyword evidence="6" id="KW-1185">Reference proteome</keyword>
<dbReference type="GO" id="GO:0019464">
    <property type="term" value="P:glycine decarboxylation via glycine cleavage system"/>
    <property type="evidence" value="ECO:0007669"/>
    <property type="project" value="UniProtKB-UniRule"/>
</dbReference>
<dbReference type="Pfam" id="PF01597">
    <property type="entry name" value="GCV_H"/>
    <property type="match status" value="1"/>
</dbReference>
<comment type="cofactor">
    <cofactor evidence="3">
        <name>(R)-lipoate</name>
        <dbReference type="ChEBI" id="CHEBI:83088"/>
    </cofactor>
    <text evidence="3">Binds 1 lipoyl cofactor covalently.</text>
</comment>
<dbReference type="InterPro" id="IPR002930">
    <property type="entry name" value="GCV_H"/>
</dbReference>
<dbReference type="Proteomes" id="UP000321201">
    <property type="component" value="Unassembled WGS sequence"/>
</dbReference>
<dbReference type="CDD" id="cd06848">
    <property type="entry name" value="GCS_H"/>
    <property type="match status" value="1"/>
</dbReference>
<evidence type="ECO:0000313" key="6">
    <source>
        <dbReference type="Proteomes" id="UP000321201"/>
    </source>
</evidence>
<evidence type="ECO:0000256" key="3">
    <source>
        <dbReference type="HAMAP-Rule" id="MF_00272"/>
    </source>
</evidence>
<dbReference type="NCBIfam" id="NF002270">
    <property type="entry name" value="PRK01202.1"/>
    <property type="match status" value="1"/>
</dbReference>
<dbReference type="EMBL" id="VPFL01000008">
    <property type="protein sequence ID" value="TXF12106.1"/>
    <property type="molecule type" value="Genomic_DNA"/>
</dbReference>
<proteinExistence type="inferred from homology"/>
<dbReference type="PROSITE" id="PS00189">
    <property type="entry name" value="LIPOYL"/>
    <property type="match status" value="1"/>
</dbReference>
<evidence type="ECO:0000256" key="1">
    <source>
        <dbReference type="ARBA" id="ARBA00009249"/>
    </source>
</evidence>
<dbReference type="GO" id="GO:0005829">
    <property type="term" value="C:cytosol"/>
    <property type="evidence" value="ECO:0007669"/>
    <property type="project" value="TreeGrafter"/>
</dbReference>
<dbReference type="InterPro" id="IPR003016">
    <property type="entry name" value="2-oxoA_DH_lipoyl-BS"/>
</dbReference>
<dbReference type="AlphaFoldDB" id="A0A5C7EL82"/>
<dbReference type="PROSITE" id="PS50968">
    <property type="entry name" value="BIOTINYL_LIPOYL"/>
    <property type="match status" value="1"/>
</dbReference>
<dbReference type="GO" id="GO:0009249">
    <property type="term" value="P:protein lipoylation"/>
    <property type="evidence" value="ECO:0007669"/>
    <property type="project" value="TreeGrafter"/>
</dbReference>
<protein>
    <recommendedName>
        <fullName evidence="3">Glycine cleavage system H protein</fullName>
    </recommendedName>
</protein>
<comment type="similarity">
    <text evidence="1 3">Belongs to the GcvH family.</text>
</comment>
<organism evidence="5 6">
    <name type="scientific">Pelomicrobium methylotrophicum</name>
    <dbReference type="NCBI Taxonomy" id="2602750"/>
    <lineage>
        <taxon>Bacteria</taxon>
        <taxon>Pseudomonadati</taxon>
        <taxon>Pseudomonadota</taxon>
        <taxon>Hydrogenophilia</taxon>
        <taxon>Hydrogenophilia incertae sedis</taxon>
        <taxon>Pelomicrobium</taxon>
    </lineage>
</organism>
<dbReference type="InterPro" id="IPR011053">
    <property type="entry name" value="Single_hybrid_motif"/>
</dbReference>
<dbReference type="InterPro" id="IPR033753">
    <property type="entry name" value="GCV_H/Fam206"/>
</dbReference>
<sequence>MANVRGCNLPDDLYYNVENNVWARREADGTVTVGMTSYACSLAGEIVSYTPKKVGKSVELNKSVCTVESGKWVGPVKAPVSGEVIAVNDAVQAKPGTINADPYGAGWLVKMKPTNWDAESANLLTGAAAAQAFEAKMQADGFGGCA</sequence>
<dbReference type="GO" id="GO:0005960">
    <property type="term" value="C:glycine cleavage complex"/>
    <property type="evidence" value="ECO:0007669"/>
    <property type="project" value="InterPro"/>
</dbReference>
<dbReference type="InParanoid" id="A0A5C7EL82"/>
<evidence type="ECO:0000256" key="2">
    <source>
        <dbReference type="ARBA" id="ARBA00022823"/>
    </source>
</evidence>
<accession>A0A5C7EL82</accession>
<comment type="caution">
    <text evidence="5">The sequence shown here is derived from an EMBL/GenBank/DDBJ whole genome shotgun (WGS) entry which is preliminary data.</text>
</comment>